<dbReference type="GO" id="GO:0008168">
    <property type="term" value="F:methyltransferase activity"/>
    <property type="evidence" value="ECO:0007669"/>
    <property type="project" value="InterPro"/>
</dbReference>
<dbReference type="GO" id="GO:0032259">
    <property type="term" value="P:methylation"/>
    <property type="evidence" value="ECO:0007669"/>
    <property type="project" value="InterPro"/>
</dbReference>
<keyword evidence="2" id="KW-1185">Reference proteome</keyword>
<evidence type="ECO:0000313" key="2">
    <source>
        <dbReference type="Proteomes" id="UP000219167"/>
    </source>
</evidence>
<name>A0A285UKP6_9HYPH</name>
<dbReference type="AlphaFoldDB" id="A0A285UKP6"/>
<protein>
    <recommendedName>
        <fullName evidence="3">Methyltransferase family protein</fullName>
    </recommendedName>
</protein>
<dbReference type="RefSeq" id="WP_097140877.1">
    <property type="nucleotide sequence ID" value="NZ_OBQD01000010.1"/>
</dbReference>
<dbReference type="SUPFAM" id="SSF53335">
    <property type="entry name" value="S-adenosyl-L-methionine-dependent methyltransferases"/>
    <property type="match status" value="1"/>
</dbReference>
<dbReference type="InterPro" id="IPR002052">
    <property type="entry name" value="DNA_methylase_N6_adenine_CS"/>
</dbReference>
<dbReference type="Gene3D" id="3.40.50.150">
    <property type="entry name" value="Vaccinia Virus protein VP39"/>
    <property type="match status" value="1"/>
</dbReference>
<dbReference type="OrthoDB" id="1079385at2"/>
<dbReference type="PROSITE" id="PS00092">
    <property type="entry name" value="N6_MTASE"/>
    <property type="match status" value="1"/>
</dbReference>
<sequence>MGAPKLSPDQTAILDAAVKGGHFRSQTQGQRIKCRALNAKGLLRRDPKDGDVWYPAEAVKPAAAEPVAAVPAVVAEPEADAPRRTGSVEIVSMLVTAARLFDEGDIQKARVIADGAYDLSQAEARFAAKYAATRALVPKFRQLQGDALLMETRCKMELARAYDAAQQAGSAAKKGRPKNVAGEDIFKQADAGLTRQEIHEARKLVAAEEKAPGIAERAIAARVAAGLAPTRAGLRAAIGTRSATKEERGHNLYETGAEAMHVLLALEEFSPTVLEPACGRGAISRMLEAAGYSVVLSDLVDYGTADANGELQAVIDFRETKPGEGECHDIVTNPPYGEALNSFIAHALRVHRPRKMALLLNSNAYFGFEDPDRTYIMETCPPARRYAFSRRLPMMHRDGWDGEKASSQMNTEWFVWERQPDGSYGNTTVCKRVYWPDFMPVAAESEAAE</sequence>
<accession>A0A285UKP6</accession>
<dbReference type="EMBL" id="OBQD01000010">
    <property type="protein sequence ID" value="SOC42460.1"/>
    <property type="molecule type" value="Genomic_DNA"/>
</dbReference>
<organism evidence="1 2">
    <name type="scientific">Rhizobium subbaraonis</name>
    <dbReference type="NCBI Taxonomy" id="908946"/>
    <lineage>
        <taxon>Bacteria</taxon>
        <taxon>Pseudomonadati</taxon>
        <taxon>Pseudomonadota</taxon>
        <taxon>Alphaproteobacteria</taxon>
        <taxon>Hyphomicrobiales</taxon>
        <taxon>Rhizobiaceae</taxon>
        <taxon>Rhizobium/Agrobacterium group</taxon>
        <taxon>Rhizobium</taxon>
    </lineage>
</organism>
<evidence type="ECO:0008006" key="3">
    <source>
        <dbReference type="Google" id="ProtNLM"/>
    </source>
</evidence>
<proteinExistence type="predicted"/>
<reference evidence="1 2" key="1">
    <citation type="submission" date="2017-08" db="EMBL/GenBank/DDBJ databases">
        <authorList>
            <person name="de Groot N.N."/>
        </authorList>
    </citation>
    <scope>NUCLEOTIDE SEQUENCE [LARGE SCALE GENOMIC DNA]</scope>
    <source>
        <strain evidence="1 2">JC85</strain>
    </source>
</reference>
<evidence type="ECO:0000313" key="1">
    <source>
        <dbReference type="EMBL" id="SOC42460.1"/>
    </source>
</evidence>
<dbReference type="InterPro" id="IPR029063">
    <property type="entry name" value="SAM-dependent_MTases_sf"/>
</dbReference>
<dbReference type="Proteomes" id="UP000219167">
    <property type="component" value="Unassembled WGS sequence"/>
</dbReference>
<dbReference type="GO" id="GO:0003676">
    <property type="term" value="F:nucleic acid binding"/>
    <property type="evidence" value="ECO:0007669"/>
    <property type="project" value="InterPro"/>
</dbReference>
<gene>
    <name evidence="1" type="ORF">SAMN05892877_1102</name>
</gene>